<evidence type="ECO:0000313" key="3">
    <source>
        <dbReference type="EMBL" id="CEK47602.1"/>
    </source>
</evidence>
<evidence type="ECO:0000259" key="2">
    <source>
        <dbReference type="PROSITE" id="PS51082"/>
    </source>
</evidence>
<feature type="compositionally biased region" description="Basic residues" evidence="1">
    <location>
        <begin position="39"/>
        <end position="58"/>
    </location>
</feature>
<gene>
    <name evidence="3" type="primary">ORF1728</name>
</gene>
<feature type="domain" description="WH2" evidence="2">
    <location>
        <begin position="121"/>
        <end position="138"/>
    </location>
</feature>
<dbReference type="InterPro" id="IPR003124">
    <property type="entry name" value="WH2_dom"/>
</dbReference>
<evidence type="ECO:0000256" key="1">
    <source>
        <dbReference type="SAM" id="MobiDB-lite"/>
    </source>
</evidence>
<dbReference type="PROSITE" id="PS51082">
    <property type="entry name" value="WH2"/>
    <property type="match status" value="1"/>
</dbReference>
<dbReference type="Pfam" id="PF02205">
    <property type="entry name" value="WH2"/>
    <property type="match status" value="1"/>
</dbReference>
<sequence length="148" mass="15853">THQEISEHSFFKDVALPEMKRYNPAKIHLSESMKTLLKAVKKGKPIKPLKPTSTKKKRPASESSQQPLTPTTPLSPTTPKTPSTPSSAVFPQSNPTLTLKVPPPPPPPPPPAASGGAPPSERKALLGDIHKGLKLKKAITNDRSAPKV</sequence>
<feature type="compositionally biased region" description="Pro residues" evidence="1">
    <location>
        <begin position="101"/>
        <end position="112"/>
    </location>
</feature>
<reference evidence="3" key="1">
    <citation type="submission" date="2014-12" db="EMBL/GenBank/DDBJ databases">
        <title>Insight into the proteome of Arion vulgaris.</title>
        <authorList>
            <person name="Aradska J."/>
            <person name="Bulat T."/>
            <person name="Smidak R."/>
            <person name="Sarate P."/>
            <person name="Gangsoo J."/>
            <person name="Sialana F."/>
            <person name="Bilban M."/>
            <person name="Lubec G."/>
        </authorList>
    </citation>
    <scope>NUCLEOTIDE SEQUENCE</scope>
    <source>
        <tissue evidence="3">Skin</tissue>
    </source>
</reference>
<name>A0A0B6XU88_9EUPU</name>
<feature type="compositionally biased region" description="Basic and acidic residues" evidence="1">
    <location>
        <begin position="120"/>
        <end position="131"/>
    </location>
</feature>
<feature type="region of interest" description="Disordered" evidence="1">
    <location>
        <begin position="38"/>
        <end position="148"/>
    </location>
</feature>
<organism evidence="3">
    <name type="scientific">Arion vulgaris</name>
    <dbReference type="NCBI Taxonomy" id="1028688"/>
    <lineage>
        <taxon>Eukaryota</taxon>
        <taxon>Metazoa</taxon>
        <taxon>Spiralia</taxon>
        <taxon>Lophotrochozoa</taxon>
        <taxon>Mollusca</taxon>
        <taxon>Gastropoda</taxon>
        <taxon>Heterobranchia</taxon>
        <taxon>Euthyneura</taxon>
        <taxon>Panpulmonata</taxon>
        <taxon>Eupulmonata</taxon>
        <taxon>Stylommatophora</taxon>
        <taxon>Helicina</taxon>
        <taxon>Arionoidea</taxon>
        <taxon>Arionidae</taxon>
        <taxon>Arion</taxon>
    </lineage>
</organism>
<protein>
    <recommendedName>
        <fullName evidence="2">WH2 domain-containing protein</fullName>
    </recommendedName>
</protein>
<dbReference type="EMBL" id="HACG01000737">
    <property type="protein sequence ID" value="CEK47602.1"/>
    <property type="molecule type" value="Transcribed_RNA"/>
</dbReference>
<proteinExistence type="predicted"/>
<dbReference type="AlphaFoldDB" id="A0A0B6XU88"/>
<accession>A0A0B6XU88</accession>
<dbReference type="GO" id="GO:0003779">
    <property type="term" value="F:actin binding"/>
    <property type="evidence" value="ECO:0007669"/>
    <property type="project" value="InterPro"/>
</dbReference>
<feature type="non-terminal residue" evidence="3">
    <location>
        <position position="1"/>
    </location>
</feature>
<feature type="compositionally biased region" description="Low complexity" evidence="1">
    <location>
        <begin position="61"/>
        <end position="87"/>
    </location>
</feature>